<sequence length="136" mass="15579">MDTLLTKRERDCLIAIGDNSAEFPIRLVDLSRIMHIKPPSAIEILKKLEKYNFVARKDGMVVLTADGMEEYHKLLTSHRLFETLFVRMGIDEEKACEEVSSFDFMMEEKTVMDIMAGMGMPKVCPHGKPISDENMH</sequence>
<organism evidence="2 3">
    <name type="scientific">Oxyplasma meridianum</name>
    <dbReference type="NCBI Taxonomy" id="3073602"/>
    <lineage>
        <taxon>Archaea</taxon>
        <taxon>Methanobacteriati</taxon>
        <taxon>Thermoplasmatota</taxon>
        <taxon>Thermoplasmata</taxon>
        <taxon>Thermoplasmatales</taxon>
        <taxon>Thermoplasmataceae</taxon>
        <taxon>Oxyplasma</taxon>
    </lineage>
</organism>
<dbReference type="Proteomes" id="UP001451606">
    <property type="component" value="Chromosome"/>
</dbReference>
<dbReference type="GO" id="GO:0046983">
    <property type="term" value="F:protein dimerization activity"/>
    <property type="evidence" value="ECO:0007669"/>
    <property type="project" value="InterPro"/>
</dbReference>
<name>A0AAX4NF79_9ARCH</name>
<dbReference type="PANTHER" id="PTHR33238:SF7">
    <property type="entry name" value="IRON-DEPENDENT TRANSCRIPTIONAL REGULATOR"/>
    <property type="match status" value="1"/>
</dbReference>
<feature type="domain" description="Iron dependent repressor metal binding and dimerisation" evidence="1">
    <location>
        <begin position="64"/>
        <end position="130"/>
    </location>
</feature>
<gene>
    <name evidence="2" type="ORF">OXIME_000671</name>
</gene>
<protein>
    <submittedName>
        <fullName evidence="2">Metal-dependent transcriptional regulator</fullName>
    </submittedName>
</protein>
<keyword evidence="3" id="KW-1185">Reference proteome</keyword>
<dbReference type="InterPro" id="IPR036390">
    <property type="entry name" value="WH_DNA-bd_sf"/>
</dbReference>
<dbReference type="InterPro" id="IPR036388">
    <property type="entry name" value="WH-like_DNA-bd_sf"/>
</dbReference>
<dbReference type="EMBL" id="CP133772">
    <property type="protein sequence ID" value="WYY00116.1"/>
    <property type="molecule type" value="Genomic_DNA"/>
</dbReference>
<dbReference type="GO" id="GO:0003700">
    <property type="term" value="F:DNA-binding transcription factor activity"/>
    <property type="evidence" value="ECO:0007669"/>
    <property type="project" value="InterPro"/>
</dbReference>
<dbReference type="GeneID" id="95967402"/>
<proteinExistence type="predicted"/>
<dbReference type="Gene3D" id="1.10.10.10">
    <property type="entry name" value="Winged helix-like DNA-binding domain superfamily/Winged helix DNA-binding domain"/>
    <property type="match status" value="1"/>
</dbReference>
<dbReference type="InterPro" id="IPR022689">
    <property type="entry name" value="Iron_dep_repressor"/>
</dbReference>
<dbReference type="InterPro" id="IPR036421">
    <property type="entry name" value="Fe_dep_repressor_sf"/>
</dbReference>
<dbReference type="SUPFAM" id="SSF47979">
    <property type="entry name" value="Iron-dependent repressor protein, dimerization domain"/>
    <property type="match status" value="1"/>
</dbReference>
<dbReference type="InterPro" id="IPR001367">
    <property type="entry name" value="Fe_dep_repressor"/>
</dbReference>
<dbReference type="SMART" id="SM00529">
    <property type="entry name" value="HTH_DTXR"/>
    <property type="match status" value="1"/>
</dbReference>
<dbReference type="InterPro" id="IPR050536">
    <property type="entry name" value="DtxR_MntR_Metal-Reg"/>
</dbReference>
<evidence type="ECO:0000313" key="2">
    <source>
        <dbReference type="EMBL" id="WYY00116.1"/>
    </source>
</evidence>
<dbReference type="GO" id="GO:0046914">
    <property type="term" value="F:transition metal ion binding"/>
    <property type="evidence" value="ECO:0007669"/>
    <property type="project" value="InterPro"/>
</dbReference>
<dbReference type="Pfam" id="PF02742">
    <property type="entry name" value="Fe_dep_repr_C"/>
    <property type="match status" value="1"/>
</dbReference>
<dbReference type="RefSeq" id="WP_393972069.1">
    <property type="nucleotide sequence ID" value="NZ_CP133772.1"/>
</dbReference>
<evidence type="ECO:0000259" key="1">
    <source>
        <dbReference type="Pfam" id="PF02742"/>
    </source>
</evidence>
<accession>A0AAX4NF79</accession>
<dbReference type="KEGG" id="omr:OXIME_000671"/>
<reference evidence="2 3" key="1">
    <citation type="submission" date="2023-09" db="EMBL/GenBank/DDBJ databases">
        <authorList>
            <person name="Golyshina O.V."/>
            <person name="Lunev E.A."/>
            <person name="Bargiela R."/>
            <person name="Gaines M.C."/>
            <person name="Daum B."/>
            <person name="Bale N.J."/>
            <person name="Koenen M."/>
            <person name="Sinninghe Damst J.S."/>
            <person name="Yakimov M."/>
            <person name="Golyshin P.N."/>
        </authorList>
    </citation>
    <scope>NUCLEOTIDE SEQUENCE [LARGE SCALE GENOMIC DNA]</scope>
    <source>
        <strain evidence="2 3">M1</strain>
    </source>
</reference>
<evidence type="ECO:0000313" key="3">
    <source>
        <dbReference type="Proteomes" id="UP001451606"/>
    </source>
</evidence>
<dbReference type="PANTHER" id="PTHR33238">
    <property type="entry name" value="IRON (METAL) DEPENDENT REPRESSOR, DTXR FAMILY"/>
    <property type="match status" value="1"/>
</dbReference>
<dbReference type="AlphaFoldDB" id="A0AAX4NF79"/>
<dbReference type="SUPFAM" id="SSF46785">
    <property type="entry name" value="Winged helix' DNA-binding domain"/>
    <property type="match status" value="1"/>
</dbReference>